<organism evidence="1 2">
    <name type="scientific">Pieris macdunnoughi</name>
    <dbReference type="NCBI Taxonomy" id="345717"/>
    <lineage>
        <taxon>Eukaryota</taxon>
        <taxon>Metazoa</taxon>
        <taxon>Ecdysozoa</taxon>
        <taxon>Arthropoda</taxon>
        <taxon>Hexapoda</taxon>
        <taxon>Insecta</taxon>
        <taxon>Pterygota</taxon>
        <taxon>Neoptera</taxon>
        <taxon>Endopterygota</taxon>
        <taxon>Lepidoptera</taxon>
        <taxon>Glossata</taxon>
        <taxon>Ditrysia</taxon>
        <taxon>Papilionoidea</taxon>
        <taxon>Pieridae</taxon>
        <taxon>Pierinae</taxon>
        <taxon>Pieris</taxon>
    </lineage>
</organism>
<reference evidence="1" key="1">
    <citation type="submission" date="2021-02" db="EMBL/GenBank/DDBJ databases">
        <authorList>
            <person name="Steward A R."/>
        </authorList>
    </citation>
    <scope>NUCLEOTIDE SEQUENCE</scope>
</reference>
<proteinExistence type="predicted"/>
<dbReference type="SUPFAM" id="SSF53335">
    <property type="entry name" value="S-adenosyl-L-methionine-dependent methyltransferases"/>
    <property type="match status" value="1"/>
</dbReference>
<dbReference type="OrthoDB" id="6375980at2759"/>
<evidence type="ECO:0000313" key="1">
    <source>
        <dbReference type="EMBL" id="CAF4817654.1"/>
    </source>
</evidence>
<sequence length="196" mass="22271">MEDQFVSTVVALFHKGDWKSIVKKYHSDPVRNTLSWVFPSEDNFQFINRNLAKLKCDQVLSIGCGSGLLEWILSQATGIPVRGIEVDGTWWKSKYAPATFIDFLITSPALDKETINILSNSDSTAILFCYFNDGDAFRGYLKYFSGRVLIIIGSNKHGVHTNPKPFEDVGPEWTFWDSQEVRDSQDFIAIYLKSND</sequence>
<dbReference type="Proteomes" id="UP000663880">
    <property type="component" value="Unassembled WGS sequence"/>
</dbReference>
<comment type="caution">
    <text evidence="1">The sequence shown here is derived from an EMBL/GenBank/DDBJ whole genome shotgun (WGS) entry which is preliminary data.</text>
</comment>
<dbReference type="InterPro" id="IPR029063">
    <property type="entry name" value="SAM-dependent_MTases_sf"/>
</dbReference>
<dbReference type="EMBL" id="CAJOBZ010000008">
    <property type="protein sequence ID" value="CAF4817654.1"/>
    <property type="molecule type" value="Genomic_DNA"/>
</dbReference>
<accession>A0A821Q610</accession>
<protein>
    <submittedName>
        <fullName evidence="1">Uncharacterized protein</fullName>
    </submittedName>
</protein>
<name>A0A821Q610_9NEOP</name>
<dbReference type="AlphaFoldDB" id="A0A821Q610"/>
<gene>
    <name evidence="1" type="ORF">PMACD_LOCUS4414</name>
</gene>
<keyword evidence="2" id="KW-1185">Reference proteome</keyword>
<evidence type="ECO:0000313" key="2">
    <source>
        <dbReference type="Proteomes" id="UP000663880"/>
    </source>
</evidence>